<dbReference type="Pfam" id="PF02518">
    <property type="entry name" value="HATPase_c"/>
    <property type="match status" value="1"/>
</dbReference>
<dbReference type="InterPro" id="IPR036097">
    <property type="entry name" value="HisK_dim/P_sf"/>
</dbReference>
<dbReference type="InterPro" id="IPR005467">
    <property type="entry name" value="His_kinase_dom"/>
</dbReference>
<dbReference type="InterPro" id="IPR003594">
    <property type="entry name" value="HATPase_dom"/>
</dbReference>
<reference evidence="5" key="1">
    <citation type="submission" date="2022-11" db="EMBL/GenBank/DDBJ databases">
        <title>Minimal conservation of predation-associated metabolite biosynthetic gene clusters underscores biosynthetic potential of Myxococcota including descriptions for ten novel species: Archangium lansinium sp. nov., Myxococcus landrumus sp. nov., Nannocystis bai.</title>
        <authorList>
            <person name="Ahearne A."/>
            <person name="Stevens C."/>
            <person name="Dowd S."/>
        </authorList>
    </citation>
    <scope>NUCLEOTIDE SEQUENCE</scope>
    <source>
        <strain evidence="5">Fl3</strain>
    </source>
</reference>
<dbReference type="InterPro" id="IPR004358">
    <property type="entry name" value="Sig_transdc_His_kin-like_C"/>
</dbReference>
<evidence type="ECO:0000259" key="4">
    <source>
        <dbReference type="PROSITE" id="PS50109"/>
    </source>
</evidence>
<gene>
    <name evidence="5" type="ORF">O0S08_46195</name>
</gene>
<proteinExistence type="predicted"/>
<evidence type="ECO:0000256" key="2">
    <source>
        <dbReference type="ARBA" id="ARBA00012438"/>
    </source>
</evidence>
<dbReference type="SUPFAM" id="SSF47384">
    <property type="entry name" value="Homodimeric domain of signal transducing histidine kinase"/>
    <property type="match status" value="1"/>
</dbReference>
<evidence type="ECO:0000313" key="5">
    <source>
        <dbReference type="EMBL" id="WAS93580.1"/>
    </source>
</evidence>
<keyword evidence="6" id="KW-1185">Reference proteome</keyword>
<dbReference type="InterPro" id="IPR036890">
    <property type="entry name" value="HATPase_C_sf"/>
</dbReference>
<keyword evidence="5" id="KW-0418">Kinase</keyword>
<dbReference type="PANTHER" id="PTHR43065">
    <property type="entry name" value="SENSOR HISTIDINE KINASE"/>
    <property type="match status" value="1"/>
</dbReference>
<dbReference type="SMART" id="SM00387">
    <property type="entry name" value="HATPase_c"/>
    <property type="match status" value="1"/>
</dbReference>
<dbReference type="RefSeq" id="WP_269035919.1">
    <property type="nucleotide sequence ID" value="NZ_CP114040.1"/>
</dbReference>
<name>A0ABY7H3B9_9BACT</name>
<dbReference type="Gene3D" id="3.30.565.10">
    <property type="entry name" value="Histidine kinase-like ATPase, C-terminal domain"/>
    <property type="match status" value="1"/>
</dbReference>
<dbReference type="EMBL" id="CP114040">
    <property type="protein sequence ID" value="WAS93580.1"/>
    <property type="molecule type" value="Genomic_DNA"/>
</dbReference>
<evidence type="ECO:0000256" key="1">
    <source>
        <dbReference type="ARBA" id="ARBA00000085"/>
    </source>
</evidence>
<keyword evidence="3" id="KW-0597">Phosphoprotein</keyword>
<evidence type="ECO:0000256" key="3">
    <source>
        <dbReference type="ARBA" id="ARBA00022553"/>
    </source>
</evidence>
<feature type="domain" description="Histidine kinase" evidence="4">
    <location>
        <begin position="164"/>
        <end position="396"/>
    </location>
</feature>
<dbReference type="SUPFAM" id="SSF55874">
    <property type="entry name" value="ATPase domain of HSP90 chaperone/DNA topoisomerase II/histidine kinase"/>
    <property type="match status" value="1"/>
</dbReference>
<keyword evidence="5" id="KW-0808">Transferase</keyword>
<protein>
    <recommendedName>
        <fullName evidence="2">histidine kinase</fullName>
        <ecNumber evidence="2">2.7.13.3</ecNumber>
    </recommendedName>
</protein>
<accession>A0ABY7H3B9</accession>
<dbReference type="Gene3D" id="1.10.287.130">
    <property type="match status" value="1"/>
</dbReference>
<sequence length="398" mass="43082">MDESMMTLRRLLTVHDEAIIEAGTAWVRETAAVDLAERPVSETRALVAESVRAYAALLLAGDPRPRDAFIERVTTLRSSLRFRISTLLRGFFSFHRALEPILARHSVPDHLAFDILRRVDAACFEAASLTADTYARKLHDVVDDAQRELVRREKLAALGGLVAGVAHEINTPLGVAITAVSLAQDCLQELSDAFEAGALRQRDLRDGLGRAREAAGMALGNLQRAAGLVTGFKQLAVDQSSESRRTLALGAHLHELLASLAPLYRRGPHRVDVDVRADVVATTYPGALAQIVTNLLHNALVHAFPPTNVGTVRLWIDRADDGQVELGCADDGVGIRPELLRRIFEPFFTTARGSGGSGLGLHIVHNLVTDLLCGTIRAESEPGRGARFTVRFPADAGA</sequence>
<dbReference type="CDD" id="cd00082">
    <property type="entry name" value="HisKA"/>
    <property type="match status" value="1"/>
</dbReference>
<evidence type="ECO:0000313" key="6">
    <source>
        <dbReference type="Proteomes" id="UP001164459"/>
    </source>
</evidence>
<dbReference type="InterPro" id="IPR003661">
    <property type="entry name" value="HisK_dim/P_dom"/>
</dbReference>
<dbReference type="PROSITE" id="PS50109">
    <property type="entry name" value="HIS_KIN"/>
    <property type="match status" value="1"/>
</dbReference>
<dbReference type="CDD" id="cd00075">
    <property type="entry name" value="HATPase"/>
    <property type="match status" value="1"/>
</dbReference>
<organism evidence="5 6">
    <name type="scientific">Nannocystis punicea</name>
    <dbReference type="NCBI Taxonomy" id="2995304"/>
    <lineage>
        <taxon>Bacteria</taxon>
        <taxon>Pseudomonadati</taxon>
        <taxon>Myxococcota</taxon>
        <taxon>Polyangia</taxon>
        <taxon>Nannocystales</taxon>
        <taxon>Nannocystaceae</taxon>
        <taxon>Nannocystis</taxon>
    </lineage>
</organism>
<comment type="catalytic activity">
    <reaction evidence="1">
        <text>ATP + protein L-histidine = ADP + protein N-phospho-L-histidine.</text>
        <dbReference type="EC" id="2.7.13.3"/>
    </reaction>
</comment>
<dbReference type="GO" id="GO:0016301">
    <property type="term" value="F:kinase activity"/>
    <property type="evidence" value="ECO:0007669"/>
    <property type="project" value="UniProtKB-KW"/>
</dbReference>
<dbReference type="EC" id="2.7.13.3" evidence="2"/>
<dbReference type="Proteomes" id="UP001164459">
    <property type="component" value="Chromosome"/>
</dbReference>
<dbReference type="PANTHER" id="PTHR43065:SF47">
    <property type="match status" value="1"/>
</dbReference>
<dbReference type="PRINTS" id="PR00344">
    <property type="entry name" value="BCTRLSENSOR"/>
</dbReference>